<protein>
    <submittedName>
        <fullName evidence="1">Proline-glycine rich protein, putative</fullName>
    </submittedName>
</protein>
<dbReference type="PhylomeDB" id="B0YBG3"/>
<organism evidence="1 2">
    <name type="scientific">Aspergillus fumigatus (strain CBS 144.89 / FGSC A1163 / CEA10)</name>
    <name type="common">Neosartorya fumigata</name>
    <dbReference type="NCBI Taxonomy" id="451804"/>
    <lineage>
        <taxon>Eukaryota</taxon>
        <taxon>Fungi</taxon>
        <taxon>Dikarya</taxon>
        <taxon>Ascomycota</taxon>
        <taxon>Pezizomycotina</taxon>
        <taxon>Eurotiomycetes</taxon>
        <taxon>Eurotiomycetidae</taxon>
        <taxon>Eurotiales</taxon>
        <taxon>Aspergillaceae</taxon>
        <taxon>Aspergillus</taxon>
        <taxon>Aspergillus subgen. Fumigati</taxon>
    </lineage>
</organism>
<proteinExistence type="predicted"/>
<dbReference type="EMBL" id="DS499601">
    <property type="protein sequence ID" value="EDP48553.1"/>
    <property type="molecule type" value="Genomic_DNA"/>
</dbReference>
<keyword evidence="2" id="KW-1185">Reference proteome</keyword>
<dbReference type="Proteomes" id="UP000001699">
    <property type="component" value="Unassembled WGS sequence"/>
</dbReference>
<sequence length="215" mass="23774">MLHCWESQPAFPSRSGIDACFGVRIPRGKEVTCGPRHPAGLDAPYGVRTPRGTEATCGPRHPAGFDAPYGVRTPRGREATCGPRHPAGFDAPYGVRTPRGTDATCGPVYPAGVDAPYGVKTPRGTEATCGPGCPAGVNHPWEDTCYWEERLIGARLQMVRARLIWVPRHFRRAFRSRLYRRRWTFSPTVIALHLQILSTSFSEETPTKFFRGLAK</sequence>
<name>B0YBG3_ASPFC</name>
<reference evidence="1 2" key="1">
    <citation type="journal article" date="2008" name="PLoS Genet.">
        <title>Genomic islands in the pathogenic filamentous fungus Aspergillus fumigatus.</title>
        <authorList>
            <person name="Fedorova N.D."/>
            <person name="Khaldi N."/>
            <person name="Joardar V.S."/>
            <person name="Maiti R."/>
            <person name="Amedeo P."/>
            <person name="Anderson M.J."/>
            <person name="Crabtree J."/>
            <person name="Silva J.C."/>
            <person name="Badger J.H."/>
            <person name="Albarraq A."/>
            <person name="Angiuoli S."/>
            <person name="Bussey H."/>
            <person name="Bowyer P."/>
            <person name="Cotty P.J."/>
            <person name="Dyer P.S."/>
            <person name="Egan A."/>
            <person name="Galens K."/>
            <person name="Fraser-Liggett C.M."/>
            <person name="Haas B.J."/>
            <person name="Inman J.M."/>
            <person name="Kent R."/>
            <person name="Lemieux S."/>
            <person name="Malavazi I."/>
            <person name="Orvis J."/>
            <person name="Roemer T."/>
            <person name="Ronning C.M."/>
            <person name="Sundaram J.P."/>
            <person name="Sutton G."/>
            <person name="Turner G."/>
            <person name="Venter J.C."/>
            <person name="White O.R."/>
            <person name="Whitty B.R."/>
            <person name="Youngman P."/>
            <person name="Wolfe K.H."/>
            <person name="Goldman G.H."/>
            <person name="Wortman J.R."/>
            <person name="Jiang B."/>
            <person name="Denning D.W."/>
            <person name="Nierman W.C."/>
        </authorList>
    </citation>
    <scope>NUCLEOTIDE SEQUENCE [LARGE SCALE GENOMIC DNA]</scope>
    <source>
        <strain evidence="2">CBS 144.89 / FGSC A1163 / CEA10</strain>
    </source>
</reference>
<dbReference type="AlphaFoldDB" id="B0YBG3"/>
<dbReference type="OrthoDB" id="10458135at2759"/>
<evidence type="ECO:0000313" key="1">
    <source>
        <dbReference type="EMBL" id="EDP48553.1"/>
    </source>
</evidence>
<dbReference type="HOGENOM" id="CLU_1282970_0_0_1"/>
<evidence type="ECO:0000313" key="2">
    <source>
        <dbReference type="Proteomes" id="UP000001699"/>
    </source>
</evidence>
<gene>
    <name evidence="1" type="ORF">AFUB_092710</name>
</gene>
<dbReference type="VEuPathDB" id="FungiDB:AFUB_092710"/>
<accession>B0YBG3</accession>